<keyword evidence="3" id="KW-1185">Reference proteome</keyword>
<dbReference type="SUPFAM" id="SSF82866">
    <property type="entry name" value="Multidrug efflux transporter AcrB transmembrane domain"/>
    <property type="match status" value="2"/>
</dbReference>
<dbReference type="Gene3D" id="1.20.1640.10">
    <property type="entry name" value="Multidrug efflux transporter AcrB transmembrane domain"/>
    <property type="match status" value="2"/>
</dbReference>
<dbReference type="Proteomes" id="UP000219439">
    <property type="component" value="Unassembled WGS sequence"/>
</dbReference>
<feature type="transmembrane region" description="Helical" evidence="1">
    <location>
        <begin position="12"/>
        <end position="36"/>
    </location>
</feature>
<reference evidence="2 3" key="1">
    <citation type="submission" date="2017-09" db="EMBL/GenBank/DDBJ databases">
        <authorList>
            <person name="Ehlers B."/>
            <person name="Leendertz F.H."/>
        </authorList>
    </citation>
    <scope>NUCLEOTIDE SEQUENCE [LARGE SCALE GENOMIC DNA]</scope>
    <source>
        <strain evidence="2 3">DSM 18289</strain>
    </source>
</reference>
<dbReference type="PANTHER" id="PTHR32063:SF33">
    <property type="entry name" value="RND SUPERFAMILY EFFLUX PUMP PERMEASE COMPONENT"/>
    <property type="match status" value="1"/>
</dbReference>
<dbReference type="SUPFAM" id="SSF82693">
    <property type="entry name" value="Multidrug efflux transporter AcrB pore domain, PN1, PN2, PC1 and PC2 subdomains"/>
    <property type="match status" value="2"/>
</dbReference>
<dbReference type="GO" id="GO:0005886">
    <property type="term" value="C:plasma membrane"/>
    <property type="evidence" value="ECO:0007669"/>
    <property type="project" value="TreeGrafter"/>
</dbReference>
<name>A0A285PDX9_9HYPH</name>
<keyword evidence="1" id="KW-1133">Transmembrane helix</keyword>
<dbReference type="Gene3D" id="3.30.70.1440">
    <property type="entry name" value="Multidrug efflux transporter AcrB pore domain"/>
    <property type="match status" value="1"/>
</dbReference>
<organism evidence="2 3">
    <name type="scientific">Cohaesibacter gelatinilyticus</name>
    <dbReference type="NCBI Taxonomy" id="372072"/>
    <lineage>
        <taxon>Bacteria</taxon>
        <taxon>Pseudomonadati</taxon>
        <taxon>Pseudomonadota</taxon>
        <taxon>Alphaproteobacteria</taxon>
        <taxon>Hyphomicrobiales</taxon>
        <taxon>Cohaesibacteraceae</taxon>
    </lineage>
</organism>
<dbReference type="AlphaFoldDB" id="A0A285PDX9"/>
<feature type="transmembrane region" description="Helical" evidence="1">
    <location>
        <begin position="923"/>
        <end position="947"/>
    </location>
</feature>
<protein>
    <submittedName>
        <fullName evidence="2">Multidrug efflux pump subunit AcrB</fullName>
    </submittedName>
</protein>
<feature type="transmembrane region" description="Helical" evidence="1">
    <location>
        <begin position="967"/>
        <end position="988"/>
    </location>
</feature>
<dbReference type="InterPro" id="IPR027463">
    <property type="entry name" value="AcrB_DN_DC_subdom"/>
</dbReference>
<dbReference type="OrthoDB" id="9806532at2"/>
<gene>
    <name evidence="2" type="ORF">SAMN06265368_3035</name>
</gene>
<dbReference type="EMBL" id="OBEL01000003">
    <property type="protein sequence ID" value="SNZ19939.1"/>
    <property type="molecule type" value="Genomic_DNA"/>
</dbReference>
<dbReference type="PRINTS" id="PR00702">
    <property type="entry name" value="ACRIFLAVINRP"/>
</dbReference>
<dbReference type="Gene3D" id="3.30.70.1430">
    <property type="entry name" value="Multidrug efflux transporter AcrB pore domain"/>
    <property type="match status" value="2"/>
</dbReference>
<feature type="transmembrane region" description="Helical" evidence="1">
    <location>
        <begin position="897"/>
        <end position="917"/>
    </location>
</feature>
<sequence length="1045" mass="114429">MSDPNHKGWIAWFANNSVAANLLMFCILAAGVMTLMSIRTEGFPGFEAKQVTISVPYNSGSAVETERAVTKKIERALTGTEGIKKVTSTSTASNSTIVVEKSSGIDLDKLLSDVKIKVDAVSLPDAAENPVVVRATEIEEVIQIELFGPLEQDVLSTSARRLKDRLLEDPLIPSVTIGGDKTQEITIKVNEQTLQRYGLTFGTVVRQVQAFSLVSEQGSLKGENGRILVKADKQSYYKQDFETIPVVTLEDGRVVRLQELAEIRDGYTDDESLFRFDGQPGRKLTVQMVGDADLIPSALRAREIIEEVTADGSLPPQLQVKFWGDQSVEISDRLSLMMKNGLMGMGFVLLTLSLFLNLRTAFWVAMGLPIAFAGALFLMGPSMMGLTLNELTTFGFIIALGIVVDDAIVVAESVHTTVKEEGSGVDKVVKGVHKVATPAVFGVLTTMAAFFPITLVTGRLAEIFSLFAWVVVFCLIFSIIESKFILPAHLAHINHSKRHDNFLARFWHAFQDKVGGALDRFRLNIYQPLVTLALKLRYLSALVFCLVLVAVGYMIPSGHVRMVFFPEIPGSTITAIYESEPDLGYGRLFAEGYRLEKALHELNEELANEEPSSKPPLIGIELTASDTGTVTVTGVATLPSERSITISEMADRWRDKVGPVEGAKRLNFRASEFDDADFSVELLLDDLDLLIQASQMVEDKLATQDGVLSMTNNLRAVRGRMNISLTDYGRAIGLTTQSVSEQVFQAIRGAEIQRFQRDDQEVKVRVRYPDAERNSKAALEQLYVRTPDGNPVLLSAVATLSPDFTVDEIYHSERKRVATLEAQIDKGSIEAETLTSYFNSEIFPQLQKKFPGIEAKFSGEVEQEIEAIGGLVTAFTITLIAIYVLLAVPLKSYTQPVIVMAAIPFGIVGAILGHWIVGLPISILSINGILALSGIVVNDSLLLVSAYNENKGNGTKIRKALILAGGLRMRAVILTSTTTFAGLAPMIFETAEQAQFLIPAAVSLGFGILFATLITLFLIPVFLMILDDFKGLSRLLGKSWHLRFG</sequence>
<feature type="transmembrane region" description="Helical" evidence="1">
    <location>
        <begin position="1000"/>
        <end position="1026"/>
    </location>
</feature>
<keyword evidence="1" id="KW-0472">Membrane</keyword>
<dbReference type="RefSeq" id="WP_097154298.1">
    <property type="nucleotide sequence ID" value="NZ_OBEL01000003.1"/>
</dbReference>
<proteinExistence type="predicted"/>
<dbReference type="GO" id="GO:0042910">
    <property type="term" value="F:xenobiotic transmembrane transporter activity"/>
    <property type="evidence" value="ECO:0007669"/>
    <property type="project" value="TreeGrafter"/>
</dbReference>
<feature type="transmembrane region" description="Helical" evidence="1">
    <location>
        <begin position="867"/>
        <end position="890"/>
    </location>
</feature>
<dbReference type="Gene3D" id="3.30.70.1320">
    <property type="entry name" value="Multidrug efflux transporter AcrB pore domain like"/>
    <property type="match status" value="1"/>
</dbReference>
<keyword evidence="1" id="KW-0812">Transmembrane</keyword>
<feature type="transmembrane region" description="Helical" evidence="1">
    <location>
        <begin position="536"/>
        <end position="555"/>
    </location>
</feature>
<dbReference type="InterPro" id="IPR001036">
    <property type="entry name" value="Acrflvin-R"/>
</dbReference>
<feature type="transmembrane region" description="Helical" evidence="1">
    <location>
        <begin position="463"/>
        <end position="480"/>
    </location>
</feature>
<dbReference type="Pfam" id="PF00873">
    <property type="entry name" value="ACR_tran"/>
    <property type="match status" value="1"/>
</dbReference>
<feature type="transmembrane region" description="Helical" evidence="1">
    <location>
        <begin position="361"/>
        <end position="379"/>
    </location>
</feature>
<evidence type="ECO:0000313" key="3">
    <source>
        <dbReference type="Proteomes" id="UP000219439"/>
    </source>
</evidence>
<dbReference type="Gene3D" id="3.30.2090.10">
    <property type="entry name" value="Multidrug efflux transporter AcrB TolC docking domain, DN and DC subdomains"/>
    <property type="match status" value="2"/>
</dbReference>
<dbReference type="PANTHER" id="PTHR32063">
    <property type="match status" value="1"/>
</dbReference>
<evidence type="ECO:0000256" key="1">
    <source>
        <dbReference type="SAM" id="Phobius"/>
    </source>
</evidence>
<feature type="transmembrane region" description="Helical" evidence="1">
    <location>
        <begin position="435"/>
        <end position="457"/>
    </location>
</feature>
<feature type="transmembrane region" description="Helical" evidence="1">
    <location>
        <begin position="336"/>
        <end position="355"/>
    </location>
</feature>
<dbReference type="SUPFAM" id="SSF82714">
    <property type="entry name" value="Multidrug efflux transporter AcrB TolC docking domain, DN and DC subdomains"/>
    <property type="match status" value="2"/>
</dbReference>
<accession>A0A285PDX9</accession>
<evidence type="ECO:0000313" key="2">
    <source>
        <dbReference type="EMBL" id="SNZ19939.1"/>
    </source>
</evidence>